<keyword evidence="1" id="KW-0732">Signal</keyword>
<evidence type="ECO:0000313" key="2">
    <source>
        <dbReference type="EMBL" id="KAG2534831.1"/>
    </source>
</evidence>
<organism evidence="2 3">
    <name type="scientific">Panicum virgatum</name>
    <name type="common">Blackwell switchgrass</name>
    <dbReference type="NCBI Taxonomy" id="38727"/>
    <lineage>
        <taxon>Eukaryota</taxon>
        <taxon>Viridiplantae</taxon>
        <taxon>Streptophyta</taxon>
        <taxon>Embryophyta</taxon>
        <taxon>Tracheophyta</taxon>
        <taxon>Spermatophyta</taxon>
        <taxon>Magnoliopsida</taxon>
        <taxon>Liliopsida</taxon>
        <taxon>Poales</taxon>
        <taxon>Poaceae</taxon>
        <taxon>PACMAD clade</taxon>
        <taxon>Panicoideae</taxon>
        <taxon>Panicodae</taxon>
        <taxon>Paniceae</taxon>
        <taxon>Panicinae</taxon>
        <taxon>Panicum</taxon>
        <taxon>Panicum sect. Hiantes</taxon>
    </lineage>
</organism>
<reference evidence="2" key="1">
    <citation type="submission" date="2020-05" db="EMBL/GenBank/DDBJ databases">
        <title>WGS assembly of Panicum virgatum.</title>
        <authorList>
            <person name="Lovell J.T."/>
            <person name="Jenkins J."/>
            <person name="Shu S."/>
            <person name="Juenger T.E."/>
            <person name="Schmutz J."/>
        </authorList>
    </citation>
    <scope>NUCLEOTIDE SEQUENCE</scope>
    <source>
        <strain evidence="2">AP13</strain>
    </source>
</reference>
<evidence type="ECO:0000256" key="1">
    <source>
        <dbReference type="SAM" id="SignalP"/>
    </source>
</evidence>
<feature type="chain" id="PRO_5035856528" evidence="1">
    <location>
        <begin position="37"/>
        <end position="102"/>
    </location>
</feature>
<keyword evidence="3" id="KW-1185">Reference proteome</keyword>
<accession>A0A8T0MC82</accession>
<evidence type="ECO:0000313" key="3">
    <source>
        <dbReference type="Proteomes" id="UP000823388"/>
    </source>
</evidence>
<feature type="signal peptide" evidence="1">
    <location>
        <begin position="1"/>
        <end position="36"/>
    </location>
</feature>
<gene>
    <name evidence="2" type="ORF">PVAP13_9NG087300</name>
</gene>
<dbReference type="Proteomes" id="UP000823388">
    <property type="component" value="Chromosome 9N"/>
</dbReference>
<proteinExistence type="predicted"/>
<dbReference type="AlphaFoldDB" id="A0A8T0MC82"/>
<dbReference type="EMBL" id="CM029054">
    <property type="protein sequence ID" value="KAG2534831.1"/>
    <property type="molecule type" value="Genomic_DNA"/>
</dbReference>
<name>A0A8T0MC82_PANVG</name>
<comment type="caution">
    <text evidence="2">The sequence shown here is derived from an EMBL/GenBank/DDBJ whole genome shotgun (WGS) entry which is preliminary data.</text>
</comment>
<sequence length="102" mass="10006">MATRNSRAAARLPAAAALLLLPPLLILATTVSLASAARPTPANPIPQPASLAPAVATDVEQGEVVSVAAGIGTQLVTKASPSDAPPGIETSVVVIFPPPGLA</sequence>
<protein>
    <submittedName>
        <fullName evidence="2">Uncharacterized protein</fullName>
    </submittedName>
</protein>